<dbReference type="AlphaFoldDB" id="A0A6J7M3B5"/>
<proteinExistence type="predicted"/>
<evidence type="ECO:0000313" key="1">
    <source>
        <dbReference type="EMBL" id="CAB4961768.1"/>
    </source>
</evidence>
<reference evidence="2" key="1">
    <citation type="submission" date="2020-05" db="EMBL/GenBank/DDBJ databases">
        <authorList>
            <person name="Chiriac C."/>
            <person name="Salcher M."/>
            <person name="Ghai R."/>
            <person name="Kavagutti S V."/>
        </authorList>
    </citation>
    <scope>NUCLEOTIDE SEQUENCE</scope>
</reference>
<sequence>MRNRLGFSVELTVVTQQIDGADLCLLDGFAREFGIGSNGGVACRRDPFRSFGLDAAIDADDRASFKLQFAPPDDIGEITERTNHGDTRTLFRIG</sequence>
<organism evidence="2">
    <name type="scientific">freshwater metagenome</name>
    <dbReference type="NCBI Taxonomy" id="449393"/>
    <lineage>
        <taxon>unclassified sequences</taxon>
        <taxon>metagenomes</taxon>
        <taxon>ecological metagenomes</taxon>
    </lineage>
</organism>
<gene>
    <name evidence="1" type="ORF">UFOPK3785_01536</name>
    <name evidence="2" type="ORF">UFOPK3927_00330</name>
</gene>
<dbReference type="EMBL" id="CAFBOK010000023">
    <property type="protein sequence ID" value="CAB4974255.1"/>
    <property type="molecule type" value="Genomic_DNA"/>
</dbReference>
<evidence type="ECO:0000313" key="2">
    <source>
        <dbReference type="EMBL" id="CAB4974255.1"/>
    </source>
</evidence>
<accession>A0A6J7M3B5</accession>
<dbReference type="EMBL" id="CAFBNJ010000095">
    <property type="protein sequence ID" value="CAB4961768.1"/>
    <property type="molecule type" value="Genomic_DNA"/>
</dbReference>
<name>A0A6J7M3B5_9ZZZZ</name>
<protein>
    <submittedName>
        <fullName evidence="2">Unannotated protein</fullName>
    </submittedName>
</protein>